<name>A0A1N6SMY0_9SPHI</name>
<dbReference type="OrthoDB" id="1263065at2"/>
<evidence type="ECO:0000313" key="4">
    <source>
        <dbReference type="Proteomes" id="UP000548326"/>
    </source>
</evidence>
<dbReference type="AlphaFoldDB" id="A0A1N6SMY0"/>
<keyword evidence="3" id="KW-1185">Reference proteome</keyword>
<protein>
    <submittedName>
        <fullName evidence="2">Uncharacterized protein</fullName>
    </submittedName>
</protein>
<dbReference type="Proteomes" id="UP000541583">
    <property type="component" value="Unassembled WGS sequence"/>
</dbReference>
<accession>A0A1N6SMY0</accession>
<gene>
    <name evidence="2" type="ORF">HDF22_004086</name>
    <name evidence="1" type="ORF">HDF23_001059</name>
</gene>
<proteinExistence type="predicted"/>
<dbReference type="RefSeq" id="WP_076371453.1">
    <property type="nucleotide sequence ID" value="NZ_FTMG01000002.1"/>
</dbReference>
<organism evidence="2 4">
    <name type="scientific">Mucilaginibacter lappiensis</name>
    <dbReference type="NCBI Taxonomy" id="354630"/>
    <lineage>
        <taxon>Bacteria</taxon>
        <taxon>Pseudomonadati</taxon>
        <taxon>Bacteroidota</taxon>
        <taxon>Sphingobacteriia</taxon>
        <taxon>Sphingobacteriales</taxon>
        <taxon>Sphingobacteriaceae</taxon>
        <taxon>Mucilaginibacter</taxon>
    </lineage>
</organism>
<dbReference type="EMBL" id="JACHCB010000002">
    <property type="protein sequence ID" value="MBB6108324.1"/>
    <property type="molecule type" value="Genomic_DNA"/>
</dbReference>
<reference evidence="3 4" key="1">
    <citation type="submission" date="2020-08" db="EMBL/GenBank/DDBJ databases">
        <title>Genomic Encyclopedia of Type Strains, Phase IV (KMG-V): Genome sequencing to study the core and pangenomes of soil and plant-associated prokaryotes.</title>
        <authorList>
            <person name="Whitman W."/>
        </authorList>
    </citation>
    <scope>NUCLEOTIDE SEQUENCE [LARGE SCALE GENOMIC DNA]</scope>
    <source>
        <strain evidence="1 3">ANJLi2</strain>
        <strain evidence="2 4">MP601</strain>
    </source>
</reference>
<evidence type="ECO:0000313" key="1">
    <source>
        <dbReference type="EMBL" id="MBB6108324.1"/>
    </source>
</evidence>
<dbReference type="EMBL" id="JACHCA010000012">
    <property type="protein sequence ID" value="MBB6129949.1"/>
    <property type="molecule type" value="Genomic_DNA"/>
</dbReference>
<evidence type="ECO:0000313" key="3">
    <source>
        <dbReference type="Proteomes" id="UP000541583"/>
    </source>
</evidence>
<comment type="caution">
    <text evidence="2">The sequence shown here is derived from an EMBL/GenBank/DDBJ whole genome shotgun (WGS) entry which is preliminary data.</text>
</comment>
<evidence type="ECO:0000313" key="2">
    <source>
        <dbReference type="EMBL" id="MBB6129949.1"/>
    </source>
</evidence>
<sequence>MASEFNSSTIIAEGEHYMIDGLNIWSYQWTDTKEQIAVLVQGQNLDIPVYEIKKDDIAVRFAAVEQSNNVWSIYHKYGHGES</sequence>
<dbReference type="Proteomes" id="UP000548326">
    <property type="component" value="Unassembled WGS sequence"/>
</dbReference>